<comment type="caution">
    <text evidence="2">The sequence shown here is derived from an EMBL/GenBank/DDBJ whole genome shotgun (WGS) entry which is preliminary data.</text>
</comment>
<dbReference type="InterPro" id="IPR001155">
    <property type="entry name" value="OxRdtase_FMN_N"/>
</dbReference>
<dbReference type="SUPFAM" id="SSF51395">
    <property type="entry name" value="FMN-linked oxidoreductases"/>
    <property type="match status" value="1"/>
</dbReference>
<dbReference type="GO" id="GO:0016491">
    <property type="term" value="F:oxidoreductase activity"/>
    <property type="evidence" value="ECO:0007669"/>
    <property type="project" value="InterPro"/>
</dbReference>
<name>K2PNG6_9FLAO</name>
<keyword evidence="3" id="KW-1185">Reference proteome</keyword>
<evidence type="ECO:0000313" key="3">
    <source>
        <dbReference type="Proteomes" id="UP000007364"/>
    </source>
</evidence>
<dbReference type="eggNOG" id="COG1902">
    <property type="taxonomic scope" value="Bacteria"/>
</dbReference>
<dbReference type="InterPro" id="IPR045247">
    <property type="entry name" value="Oye-like"/>
</dbReference>
<accession>K2PNG6</accession>
<evidence type="ECO:0000313" key="2">
    <source>
        <dbReference type="EMBL" id="EKF54100.1"/>
    </source>
</evidence>
<dbReference type="STRING" id="555500.I215_14269"/>
<gene>
    <name evidence="2" type="ORF">I215_14269</name>
</gene>
<dbReference type="GO" id="GO:0010181">
    <property type="term" value="F:FMN binding"/>
    <property type="evidence" value="ECO:0007669"/>
    <property type="project" value="InterPro"/>
</dbReference>
<dbReference type="PATRIC" id="fig|555500.3.peg.2942"/>
<dbReference type="PANTHER" id="PTHR22893:SF91">
    <property type="entry name" value="NADPH DEHYDROGENASE 2-RELATED"/>
    <property type="match status" value="1"/>
</dbReference>
<organism evidence="2 3">
    <name type="scientific">Galbibacter marinus</name>
    <dbReference type="NCBI Taxonomy" id="555500"/>
    <lineage>
        <taxon>Bacteria</taxon>
        <taxon>Pseudomonadati</taxon>
        <taxon>Bacteroidota</taxon>
        <taxon>Flavobacteriia</taxon>
        <taxon>Flavobacteriales</taxon>
        <taxon>Flavobacteriaceae</taxon>
        <taxon>Galbibacter</taxon>
    </lineage>
</organism>
<protein>
    <submittedName>
        <fullName evidence="2">NADH:flavin oxidoreductase</fullName>
    </submittedName>
</protein>
<evidence type="ECO:0000259" key="1">
    <source>
        <dbReference type="Pfam" id="PF00724"/>
    </source>
</evidence>
<sequence length="148" mass="16346">MAQLWHTGRVGHSVDRYGKLPFAPSPLPIRGMQQFTSQGKKDYEVPQEMTIQEIKQTIKDIGQAAKNAIAAGFDGVQLHVANAYLSNQFLAESANQRTDDFGGSIPNNSRLVLELMQELISFVGGEKVGIKISPFNPFAFCFVGKLWC</sequence>
<feature type="domain" description="NADH:flavin oxidoreductase/NADH oxidase N-terminal" evidence="1">
    <location>
        <begin position="3"/>
        <end position="138"/>
    </location>
</feature>
<proteinExistence type="predicted"/>
<dbReference type="PANTHER" id="PTHR22893">
    <property type="entry name" value="NADH OXIDOREDUCTASE-RELATED"/>
    <property type="match status" value="1"/>
</dbReference>
<dbReference type="Proteomes" id="UP000007364">
    <property type="component" value="Unassembled WGS sequence"/>
</dbReference>
<dbReference type="Pfam" id="PF00724">
    <property type="entry name" value="Oxidored_FMN"/>
    <property type="match status" value="1"/>
</dbReference>
<dbReference type="Gene3D" id="3.20.20.70">
    <property type="entry name" value="Aldolase class I"/>
    <property type="match status" value="1"/>
</dbReference>
<dbReference type="EMBL" id="AMSG01000032">
    <property type="protein sequence ID" value="EKF54100.1"/>
    <property type="molecule type" value="Genomic_DNA"/>
</dbReference>
<reference evidence="2 3" key="1">
    <citation type="journal article" date="2012" name="J. Bacteriol.">
        <title>Genome Sequence of Galbibacter marinum Type Strain ck-I2-15.</title>
        <authorList>
            <person name="Lai Q."/>
            <person name="Li C."/>
            <person name="Shao Z."/>
        </authorList>
    </citation>
    <scope>NUCLEOTIDE SEQUENCE [LARGE SCALE GENOMIC DNA]</scope>
    <source>
        <strain evidence="3">ck-I2-15</strain>
    </source>
</reference>
<dbReference type="AlphaFoldDB" id="K2PNG6"/>
<dbReference type="InterPro" id="IPR013785">
    <property type="entry name" value="Aldolase_TIM"/>
</dbReference>